<comment type="similarity">
    <text evidence="12">Belongs to the tetrahydrofolate dehydrogenase/cyclohydrolase family.</text>
</comment>
<keyword evidence="3 12" id="KW-0554">One-carbon metabolism</keyword>
<comment type="subunit">
    <text evidence="2 12">Homodimer.</text>
</comment>
<dbReference type="GO" id="GO:0006164">
    <property type="term" value="P:purine nucleotide biosynthetic process"/>
    <property type="evidence" value="ECO:0007669"/>
    <property type="project" value="UniProtKB-KW"/>
</dbReference>
<dbReference type="PROSITE" id="PS00766">
    <property type="entry name" value="THF_DHG_CYH_1"/>
    <property type="match status" value="1"/>
</dbReference>
<evidence type="ECO:0000256" key="1">
    <source>
        <dbReference type="ARBA" id="ARBA00004777"/>
    </source>
</evidence>
<feature type="domain" description="Tetrahydrofolate dehydrogenase/cyclohydrolase NAD(P)-binding" evidence="14">
    <location>
        <begin position="139"/>
        <end position="282"/>
    </location>
</feature>
<feature type="binding site" evidence="12">
    <location>
        <begin position="166"/>
        <end position="168"/>
    </location>
    <ligand>
        <name>NADP(+)</name>
        <dbReference type="ChEBI" id="CHEBI:58349"/>
    </ligand>
</feature>
<dbReference type="EMBL" id="SODD01000034">
    <property type="protein sequence ID" value="TDW14710.1"/>
    <property type="molecule type" value="Genomic_DNA"/>
</dbReference>
<dbReference type="Pfam" id="PF02882">
    <property type="entry name" value="THF_DHG_CYH_C"/>
    <property type="match status" value="1"/>
</dbReference>
<keyword evidence="10 12" id="KW-0486">Methionine biosynthesis</keyword>
<dbReference type="NCBIfam" id="NF008058">
    <property type="entry name" value="PRK10792.1"/>
    <property type="match status" value="1"/>
</dbReference>
<dbReference type="SUPFAM" id="SSF53223">
    <property type="entry name" value="Aminoacid dehydrogenase-like, N-terminal domain"/>
    <property type="match status" value="1"/>
</dbReference>
<dbReference type="AlphaFoldDB" id="A0A4R7ZI38"/>
<evidence type="ECO:0000256" key="6">
    <source>
        <dbReference type="ARBA" id="ARBA00022801"/>
    </source>
</evidence>
<dbReference type="InterPro" id="IPR020631">
    <property type="entry name" value="THF_DH/CycHdrlase_NAD-bd_dom"/>
</dbReference>
<dbReference type="NCBIfam" id="NF010783">
    <property type="entry name" value="PRK14186.1"/>
    <property type="match status" value="1"/>
</dbReference>
<dbReference type="RefSeq" id="WP_134170501.1">
    <property type="nucleotide sequence ID" value="NZ_SODD01000034.1"/>
</dbReference>
<name>A0A4R7ZI38_9FIRM</name>
<evidence type="ECO:0000256" key="12">
    <source>
        <dbReference type="HAMAP-Rule" id="MF_01576"/>
    </source>
</evidence>
<comment type="caution">
    <text evidence="15">The sequence shown here is derived from an EMBL/GenBank/DDBJ whole genome shotgun (WGS) entry which is preliminary data.</text>
</comment>
<dbReference type="OrthoDB" id="9803580at2"/>
<feature type="binding site" evidence="12">
    <location>
        <position position="232"/>
    </location>
    <ligand>
        <name>NADP(+)</name>
        <dbReference type="ChEBI" id="CHEBI:58349"/>
    </ligand>
</feature>
<organism evidence="15 16">
    <name type="scientific">Breznakia blatticola</name>
    <dbReference type="NCBI Taxonomy" id="1754012"/>
    <lineage>
        <taxon>Bacteria</taxon>
        <taxon>Bacillati</taxon>
        <taxon>Bacillota</taxon>
        <taxon>Erysipelotrichia</taxon>
        <taxon>Erysipelotrichales</taxon>
        <taxon>Erysipelotrichaceae</taxon>
        <taxon>Breznakia</taxon>
    </lineage>
</organism>
<evidence type="ECO:0000256" key="10">
    <source>
        <dbReference type="ARBA" id="ARBA00023167"/>
    </source>
</evidence>
<evidence type="ECO:0000256" key="4">
    <source>
        <dbReference type="ARBA" id="ARBA00022605"/>
    </source>
</evidence>
<keyword evidence="6 12" id="KW-0378">Hydrolase</keyword>
<evidence type="ECO:0000256" key="11">
    <source>
        <dbReference type="ARBA" id="ARBA00023268"/>
    </source>
</evidence>
<evidence type="ECO:0000313" key="15">
    <source>
        <dbReference type="EMBL" id="TDW14710.1"/>
    </source>
</evidence>
<accession>A0A4R7ZI38</accession>
<comment type="pathway">
    <text evidence="1 12">One-carbon metabolism; tetrahydrofolate interconversion.</text>
</comment>
<evidence type="ECO:0000259" key="13">
    <source>
        <dbReference type="Pfam" id="PF00763"/>
    </source>
</evidence>
<feature type="domain" description="Tetrahydrofolate dehydrogenase/cyclohydrolase catalytic" evidence="13">
    <location>
        <begin position="5"/>
        <end position="120"/>
    </location>
</feature>
<dbReference type="GO" id="GO:0009086">
    <property type="term" value="P:methionine biosynthetic process"/>
    <property type="evidence" value="ECO:0007669"/>
    <property type="project" value="UniProtKB-KW"/>
</dbReference>
<dbReference type="Pfam" id="PF00763">
    <property type="entry name" value="THF_DHG_CYH"/>
    <property type="match status" value="1"/>
</dbReference>
<comment type="catalytic activity">
    <reaction evidence="12">
        <text>(6R)-5,10-methenyltetrahydrofolate + H2O = (6R)-10-formyltetrahydrofolate + H(+)</text>
        <dbReference type="Rhea" id="RHEA:23700"/>
        <dbReference type="ChEBI" id="CHEBI:15377"/>
        <dbReference type="ChEBI" id="CHEBI:15378"/>
        <dbReference type="ChEBI" id="CHEBI:57455"/>
        <dbReference type="ChEBI" id="CHEBI:195366"/>
        <dbReference type="EC" id="3.5.4.9"/>
    </reaction>
</comment>
<evidence type="ECO:0000256" key="8">
    <source>
        <dbReference type="ARBA" id="ARBA00023002"/>
    </source>
</evidence>
<dbReference type="HAMAP" id="MF_01576">
    <property type="entry name" value="THF_DHG_CYH"/>
    <property type="match status" value="1"/>
</dbReference>
<dbReference type="GO" id="GO:0000105">
    <property type="term" value="P:L-histidine biosynthetic process"/>
    <property type="evidence" value="ECO:0007669"/>
    <property type="project" value="UniProtKB-KW"/>
</dbReference>
<comment type="caution">
    <text evidence="12">Lacks conserved residue(s) required for the propagation of feature annotation.</text>
</comment>
<gene>
    <name evidence="12" type="primary">folD</name>
    <name evidence="15" type="ORF">EDD63_13420</name>
</gene>
<keyword evidence="16" id="KW-1185">Reference proteome</keyword>
<evidence type="ECO:0000256" key="2">
    <source>
        <dbReference type="ARBA" id="ARBA00011738"/>
    </source>
</evidence>
<keyword evidence="11 12" id="KW-0511">Multifunctional enzyme</keyword>
<sequence length="291" mass="32038">MDKIIYGSEIAAKCKEDLKVEIEGYKAKGMRLPQLVVILVGDDVGSQSYVKGKEKACEAIGMQNATIRYDASISEEKLIEKIQELNYDDNVDGILVQLPLPSHIDTNRVLFSINPDKDVDGFHPYNIGKMIIGEDTFLPCTPKGIIKILESIGYDDLSGKNAVVIGRSNIVGKPIAQLLLNKNATVQMTHSRTKNIEDIVKHADIVVAAVGRAKLVKKEWIKEDAVVIDVGVNRGEDGKLCGDVDFDDVIDKVKYITPVPKGVGPMTIAMLLENTVESYRKREDLEDGVQS</sequence>
<dbReference type="FunFam" id="3.40.50.720:FF:000094">
    <property type="entry name" value="Bifunctional protein FolD"/>
    <property type="match status" value="1"/>
</dbReference>
<dbReference type="CDD" id="cd01080">
    <property type="entry name" value="NAD_bind_m-THF_DH_Cyclohyd"/>
    <property type="match status" value="1"/>
</dbReference>
<evidence type="ECO:0000259" key="14">
    <source>
        <dbReference type="Pfam" id="PF02882"/>
    </source>
</evidence>
<dbReference type="GO" id="GO:0004488">
    <property type="term" value="F:methylenetetrahydrofolate dehydrogenase (NADP+) activity"/>
    <property type="evidence" value="ECO:0007669"/>
    <property type="project" value="UniProtKB-UniRule"/>
</dbReference>
<dbReference type="PANTHER" id="PTHR48099:SF5">
    <property type="entry name" value="C-1-TETRAHYDROFOLATE SYNTHASE, CYTOPLASMIC"/>
    <property type="match status" value="1"/>
</dbReference>
<keyword evidence="9 12" id="KW-0368">Histidine biosynthesis</keyword>
<protein>
    <recommendedName>
        <fullName evidence="12">Bifunctional protein FolD</fullName>
    </recommendedName>
    <domain>
        <recommendedName>
            <fullName evidence="12">Methylenetetrahydrofolate dehydrogenase</fullName>
            <ecNumber evidence="12">1.5.1.5</ecNumber>
        </recommendedName>
    </domain>
    <domain>
        <recommendedName>
            <fullName evidence="12">Methenyltetrahydrofolate cyclohydrolase</fullName>
            <ecNumber evidence="12">3.5.4.9</ecNumber>
        </recommendedName>
    </domain>
</protein>
<dbReference type="InterPro" id="IPR036291">
    <property type="entry name" value="NAD(P)-bd_dom_sf"/>
</dbReference>
<proteinExistence type="inferred from homology"/>
<evidence type="ECO:0000256" key="5">
    <source>
        <dbReference type="ARBA" id="ARBA00022755"/>
    </source>
</evidence>
<dbReference type="GO" id="GO:0005829">
    <property type="term" value="C:cytosol"/>
    <property type="evidence" value="ECO:0007669"/>
    <property type="project" value="TreeGrafter"/>
</dbReference>
<dbReference type="GO" id="GO:0035999">
    <property type="term" value="P:tetrahydrofolate interconversion"/>
    <property type="evidence" value="ECO:0007669"/>
    <property type="project" value="UniProtKB-UniRule"/>
</dbReference>
<evidence type="ECO:0000256" key="7">
    <source>
        <dbReference type="ARBA" id="ARBA00022857"/>
    </source>
</evidence>
<dbReference type="Proteomes" id="UP000294743">
    <property type="component" value="Unassembled WGS sequence"/>
</dbReference>
<dbReference type="Gene3D" id="3.40.50.10860">
    <property type="entry name" value="Leucine Dehydrogenase, chain A, domain 1"/>
    <property type="match status" value="1"/>
</dbReference>
<comment type="function">
    <text evidence="12">Catalyzes the oxidation of 5,10-methylenetetrahydrofolate to 5,10-methenyltetrahydrofolate and then the hydrolysis of 5,10-methenyltetrahydrofolate to 10-formyltetrahydrofolate.</text>
</comment>
<dbReference type="FunFam" id="3.40.50.10860:FF:000005">
    <property type="entry name" value="C-1-tetrahydrofolate synthase, cytoplasmic, putative"/>
    <property type="match status" value="1"/>
</dbReference>
<dbReference type="InterPro" id="IPR000672">
    <property type="entry name" value="THF_DH/CycHdrlase"/>
</dbReference>
<evidence type="ECO:0000256" key="3">
    <source>
        <dbReference type="ARBA" id="ARBA00022563"/>
    </source>
</evidence>
<keyword evidence="4 12" id="KW-0028">Amino-acid biosynthesis</keyword>
<reference evidence="15 16" key="1">
    <citation type="submission" date="2019-03" db="EMBL/GenBank/DDBJ databases">
        <title>Genomic Encyclopedia of Type Strains, Phase IV (KMG-IV): sequencing the most valuable type-strain genomes for metagenomic binning, comparative biology and taxonomic classification.</title>
        <authorList>
            <person name="Goeker M."/>
        </authorList>
    </citation>
    <scope>NUCLEOTIDE SEQUENCE [LARGE SCALE GENOMIC DNA]</scope>
    <source>
        <strain evidence="15 16">DSM 28867</strain>
    </source>
</reference>
<keyword evidence="8 12" id="KW-0560">Oxidoreductase</keyword>
<evidence type="ECO:0000256" key="9">
    <source>
        <dbReference type="ARBA" id="ARBA00023102"/>
    </source>
</evidence>
<dbReference type="SUPFAM" id="SSF51735">
    <property type="entry name" value="NAD(P)-binding Rossmann-fold domains"/>
    <property type="match status" value="1"/>
</dbReference>
<dbReference type="GO" id="GO:0004477">
    <property type="term" value="F:methenyltetrahydrofolate cyclohydrolase activity"/>
    <property type="evidence" value="ECO:0007669"/>
    <property type="project" value="UniProtKB-UniRule"/>
</dbReference>
<dbReference type="InterPro" id="IPR046346">
    <property type="entry name" value="Aminoacid_DH-like_N_sf"/>
</dbReference>
<dbReference type="InterPro" id="IPR020630">
    <property type="entry name" value="THF_DH/CycHdrlase_cat_dom"/>
</dbReference>
<dbReference type="Gene3D" id="3.40.50.720">
    <property type="entry name" value="NAD(P)-binding Rossmann-like Domain"/>
    <property type="match status" value="1"/>
</dbReference>
<keyword evidence="7 12" id="KW-0521">NADP</keyword>
<dbReference type="PRINTS" id="PR00085">
    <property type="entry name" value="THFDHDRGNASE"/>
</dbReference>
<dbReference type="UniPathway" id="UPA00193"/>
<comment type="catalytic activity">
    <reaction evidence="12">
        <text>(6R)-5,10-methylene-5,6,7,8-tetrahydrofolate + NADP(+) = (6R)-5,10-methenyltetrahydrofolate + NADPH</text>
        <dbReference type="Rhea" id="RHEA:22812"/>
        <dbReference type="ChEBI" id="CHEBI:15636"/>
        <dbReference type="ChEBI" id="CHEBI:57455"/>
        <dbReference type="ChEBI" id="CHEBI:57783"/>
        <dbReference type="ChEBI" id="CHEBI:58349"/>
        <dbReference type="EC" id="1.5.1.5"/>
    </reaction>
</comment>
<dbReference type="EC" id="1.5.1.5" evidence="12"/>
<dbReference type="InterPro" id="IPR020867">
    <property type="entry name" value="THF_DH/CycHdrlase_CS"/>
</dbReference>
<evidence type="ECO:0000313" key="16">
    <source>
        <dbReference type="Proteomes" id="UP000294743"/>
    </source>
</evidence>
<keyword evidence="5 12" id="KW-0658">Purine biosynthesis</keyword>
<dbReference type="PROSITE" id="PS00767">
    <property type="entry name" value="THF_DHG_CYH_2"/>
    <property type="match status" value="1"/>
</dbReference>
<dbReference type="PANTHER" id="PTHR48099">
    <property type="entry name" value="C-1-TETRAHYDROFOLATE SYNTHASE, CYTOPLASMIC-RELATED"/>
    <property type="match status" value="1"/>
</dbReference>
<dbReference type="EC" id="3.5.4.9" evidence="12"/>